<name>A0A220S2I2_9NEIS</name>
<keyword evidence="7 8" id="KW-0131">Cell cycle</keyword>
<organism evidence="10 11">
    <name type="scientific">Neisseria chenwenguii</name>
    <dbReference type="NCBI Taxonomy" id="1853278"/>
    <lineage>
        <taxon>Bacteria</taxon>
        <taxon>Pseudomonadati</taxon>
        <taxon>Pseudomonadota</taxon>
        <taxon>Betaproteobacteria</taxon>
        <taxon>Neisseriales</taxon>
        <taxon>Neisseriaceae</taxon>
        <taxon>Neisseria</taxon>
    </lineage>
</organism>
<dbReference type="HAMAP" id="MF_00910">
    <property type="entry name" value="FtsL"/>
    <property type="match status" value="1"/>
</dbReference>
<dbReference type="GO" id="GO:0032153">
    <property type="term" value="C:cell division site"/>
    <property type="evidence" value="ECO:0007669"/>
    <property type="project" value="UniProtKB-UniRule"/>
</dbReference>
<reference evidence="10 11" key="1">
    <citation type="submission" date="2017-06" db="EMBL/GenBank/DDBJ databases">
        <title>Neisseria chenwenguii sp. nov., isolated from the intestinal contents of Tibetan Plateau Pika in Yushu, Qinghai Province, China.</title>
        <authorList>
            <person name="Zhang G."/>
        </authorList>
    </citation>
    <scope>NUCLEOTIDE SEQUENCE [LARGE SCALE GENOMIC DNA]</scope>
    <source>
        <strain evidence="10 11">10023</strain>
    </source>
</reference>
<keyword evidence="3 8" id="KW-0132">Cell division</keyword>
<proteinExistence type="inferred from homology"/>
<keyword evidence="5 8" id="KW-1133">Transmembrane helix</keyword>
<dbReference type="GO" id="GO:0043093">
    <property type="term" value="P:FtsZ-dependent cytokinesis"/>
    <property type="evidence" value="ECO:0007669"/>
    <property type="project" value="UniProtKB-UniRule"/>
</dbReference>
<dbReference type="NCBIfam" id="TIGR02209">
    <property type="entry name" value="ftsL_broad"/>
    <property type="match status" value="1"/>
</dbReference>
<dbReference type="RefSeq" id="WP_089036279.1">
    <property type="nucleotide sequence ID" value="NZ_CP022278.1"/>
</dbReference>
<dbReference type="GO" id="GO:0005886">
    <property type="term" value="C:plasma membrane"/>
    <property type="evidence" value="ECO:0007669"/>
    <property type="project" value="UniProtKB-SubCell"/>
</dbReference>
<accession>A0A220S2I2</accession>
<dbReference type="KEGG" id="nei:BG910_07340"/>
<evidence type="ECO:0000256" key="7">
    <source>
        <dbReference type="ARBA" id="ARBA00023306"/>
    </source>
</evidence>
<evidence type="ECO:0000313" key="10">
    <source>
        <dbReference type="EMBL" id="ASK27578.1"/>
    </source>
</evidence>
<keyword evidence="6 8" id="KW-0472">Membrane</keyword>
<dbReference type="EMBL" id="CP022278">
    <property type="protein sequence ID" value="ASK27578.1"/>
    <property type="molecule type" value="Genomic_DNA"/>
</dbReference>
<sequence length="87" mass="9922">MNKLNIILLLAAFASGFAVVSVQNQSRQHFIALDKAQKQEIKLEQDYARLKLEQARLSNHKLIKSAAEKQNLQPPSAHNTIMVERRK</sequence>
<evidence type="ECO:0000256" key="6">
    <source>
        <dbReference type="ARBA" id="ARBA00023136"/>
    </source>
</evidence>
<dbReference type="Proteomes" id="UP000198238">
    <property type="component" value="Chromosome"/>
</dbReference>
<evidence type="ECO:0000256" key="8">
    <source>
        <dbReference type="HAMAP-Rule" id="MF_00910"/>
    </source>
</evidence>
<evidence type="ECO:0000256" key="2">
    <source>
        <dbReference type="ARBA" id="ARBA00022475"/>
    </source>
</evidence>
<evidence type="ECO:0000256" key="5">
    <source>
        <dbReference type="ARBA" id="ARBA00022989"/>
    </source>
</evidence>
<keyword evidence="11" id="KW-1185">Reference proteome</keyword>
<dbReference type="OrthoDB" id="8613384at2"/>
<evidence type="ECO:0000256" key="4">
    <source>
        <dbReference type="ARBA" id="ARBA00022692"/>
    </source>
</evidence>
<evidence type="ECO:0000256" key="9">
    <source>
        <dbReference type="NCBIfam" id="TIGR02209"/>
    </source>
</evidence>
<comment type="similarity">
    <text evidence="8">Belongs to the FtsL family.</text>
</comment>
<dbReference type="AlphaFoldDB" id="A0A220S2I2"/>
<evidence type="ECO:0000256" key="3">
    <source>
        <dbReference type="ARBA" id="ARBA00022618"/>
    </source>
</evidence>
<protein>
    <recommendedName>
        <fullName evidence="8 9">Cell division protein FtsL</fullName>
    </recommendedName>
</protein>
<evidence type="ECO:0000256" key="1">
    <source>
        <dbReference type="ARBA" id="ARBA00004401"/>
    </source>
</evidence>
<comment type="subunit">
    <text evidence="8">Part of a complex composed of FtsB, FtsL and FtsQ.</text>
</comment>
<keyword evidence="2 8" id="KW-1003">Cell membrane</keyword>
<gene>
    <name evidence="8 10" type="primary">ftsL</name>
    <name evidence="10" type="ORF">BG910_07340</name>
</gene>
<keyword evidence="8" id="KW-0997">Cell inner membrane</keyword>
<evidence type="ECO:0000313" key="11">
    <source>
        <dbReference type="Proteomes" id="UP000198238"/>
    </source>
</evidence>
<comment type="subcellular location">
    <subcellularLocation>
        <location evidence="8">Cell inner membrane</location>
        <topology evidence="8">Single-pass type II membrane protein</topology>
    </subcellularLocation>
    <subcellularLocation>
        <location evidence="1">Cell membrane</location>
        <topology evidence="1">Single-pass type II membrane protein</topology>
    </subcellularLocation>
    <text evidence="8">Localizes to the division septum where it forms a ring structure.</text>
</comment>
<dbReference type="Pfam" id="PF04999">
    <property type="entry name" value="FtsL"/>
    <property type="match status" value="1"/>
</dbReference>
<dbReference type="InterPro" id="IPR011922">
    <property type="entry name" value="Cell_div_FtsL"/>
</dbReference>
<keyword evidence="4 8" id="KW-0812">Transmembrane</keyword>
<comment type="function">
    <text evidence="8">Essential cell division protein. May link together the upstream cell division proteins, which are predominantly cytoplasmic, with the downstream cell division proteins, which are predominantly periplasmic.</text>
</comment>